<comment type="catalytic activity">
    <reaction evidence="1 11">
        <text>Hydrolysis of terminal, non-reducing beta-D-glucosyl residues with release of beta-D-glucose.</text>
        <dbReference type="EC" id="3.2.1.21"/>
    </reaction>
</comment>
<dbReference type="InterPro" id="IPR017736">
    <property type="entry name" value="Glyco_hydro_1_beta-glucosidase"/>
</dbReference>
<dbReference type="FunFam" id="3.20.20.80:FF:000004">
    <property type="entry name" value="Beta-glucosidase 6-phospho-beta-glucosidase"/>
    <property type="match status" value="1"/>
</dbReference>
<evidence type="ECO:0000256" key="6">
    <source>
        <dbReference type="ARBA" id="ARBA00023277"/>
    </source>
</evidence>
<keyword evidence="8" id="KW-0624">Polysaccharide degradation</keyword>
<dbReference type="NCBIfam" id="TIGR03356">
    <property type="entry name" value="BGL"/>
    <property type="match status" value="1"/>
</dbReference>
<protein>
    <recommendedName>
        <fullName evidence="3 11">Beta-glucosidase</fullName>
        <ecNumber evidence="3 11">3.2.1.21</ecNumber>
    </recommendedName>
</protein>
<accession>A0A806K1K1</accession>
<sequence>MERLVFPKDFVWGTSTASYQIEGATREGGRGECIWDTFARKPGATYAGENGDIACDHYHRYEEDVALMAELGFNSYRFSIAWPRIIPAGRGKVNPEGIAFYRKLCDKLHKRNISTCATIYHWDLPQPLEDEGGWANRSVLDAFEEYVKVCFKELGDVIDMWFTVNEPYCIAYLGYLYGVHAPGHRDLQKAQAAVHHVNMAHGIAVKEYRKTGLKAPIGIVWNLVTDRPATASAADVKAAELSRSLFSEVFVYPCLGKGYPEVITKEFNFNLPVKDGDLETIAQPIDFIGINYYFESPVAADEKAQFKFSHKPFWQESTAMGWPIIPGGFKRQLEWIAGVSKGAFGKAEIPIYITENGYACEDTVTGGRVHDAERIKYLQRHLAVCADVIKMGIPLKGYYVWSLIDNFEWAFGHTKRFGIIHVDFNTLKRTPKDSAYFFRDVIAGFGDW</sequence>
<feature type="binding site" evidence="10">
    <location>
        <position position="121"/>
    </location>
    <ligand>
        <name>substrate</name>
    </ligand>
</feature>
<feature type="binding site" evidence="10">
    <location>
        <position position="401"/>
    </location>
    <ligand>
        <name>substrate</name>
    </ligand>
</feature>
<keyword evidence="7 11" id="KW-0326">Glycosidase</keyword>
<dbReference type="EMBL" id="JQ844247">
    <property type="protein sequence ID" value="AGS53748.1"/>
    <property type="molecule type" value="Genomic_DNA"/>
</dbReference>
<evidence type="ECO:0000256" key="2">
    <source>
        <dbReference type="ARBA" id="ARBA00010838"/>
    </source>
</evidence>
<dbReference type="EC" id="3.2.1.21" evidence="3 11"/>
<evidence type="ECO:0000313" key="12">
    <source>
        <dbReference type="EMBL" id="AGS53748.1"/>
    </source>
</evidence>
<organism evidence="12">
    <name type="scientific">uncultured bacterium contig00076</name>
    <dbReference type="NCBI Taxonomy" id="1181554"/>
    <lineage>
        <taxon>Bacteria</taxon>
        <taxon>environmental samples</taxon>
    </lineage>
</organism>
<evidence type="ECO:0000256" key="4">
    <source>
        <dbReference type="ARBA" id="ARBA00022801"/>
    </source>
</evidence>
<keyword evidence="5" id="KW-0136">Cellulose degradation</keyword>
<dbReference type="PROSITE" id="PS00653">
    <property type="entry name" value="GLYCOSYL_HYDROL_F1_2"/>
    <property type="match status" value="1"/>
</dbReference>
<feature type="active site" description="Nucleophile" evidence="9">
    <location>
        <position position="355"/>
    </location>
</feature>
<evidence type="ECO:0000256" key="1">
    <source>
        <dbReference type="ARBA" id="ARBA00000448"/>
    </source>
</evidence>
<feature type="binding site" evidence="10">
    <location>
        <begin position="408"/>
        <end position="409"/>
    </location>
    <ligand>
        <name>substrate</name>
    </ligand>
</feature>
<evidence type="ECO:0000256" key="10">
    <source>
        <dbReference type="PIRSR" id="PIRSR617736-2"/>
    </source>
</evidence>
<dbReference type="Pfam" id="PF00232">
    <property type="entry name" value="Glyco_hydro_1"/>
    <property type="match status" value="1"/>
</dbReference>
<evidence type="ECO:0000256" key="8">
    <source>
        <dbReference type="ARBA" id="ARBA00023326"/>
    </source>
</evidence>
<proteinExistence type="inferred from homology"/>
<dbReference type="Gene3D" id="3.20.20.80">
    <property type="entry name" value="Glycosidases"/>
    <property type="match status" value="1"/>
</dbReference>
<dbReference type="PANTHER" id="PTHR10353:SF36">
    <property type="entry name" value="LP05116P"/>
    <property type="match status" value="1"/>
</dbReference>
<dbReference type="GO" id="GO:0005829">
    <property type="term" value="C:cytosol"/>
    <property type="evidence" value="ECO:0007669"/>
    <property type="project" value="TreeGrafter"/>
</dbReference>
<feature type="binding site" evidence="10">
    <location>
        <position position="165"/>
    </location>
    <ligand>
        <name>substrate</name>
    </ligand>
</feature>
<dbReference type="GO" id="GO:0030245">
    <property type="term" value="P:cellulose catabolic process"/>
    <property type="evidence" value="ECO:0007669"/>
    <property type="project" value="UniProtKB-KW"/>
</dbReference>
<dbReference type="PANTHER" id="PTHR10353">
    <property type="entry name" value="GLYCOSYL HYDROLASE"/>
    <property type="match status" value="1"/>
</dbReference>
<dbReference type="GO" id="GO:0008422">
    <property type="term" value="F:beta-glucosidase activity"/>
    <property type="evidence" value="ECO:0007669"/>
    <property type="project" value="UniProtKB-EC"/>
</dbReference>
<dbReference type="AlphaFoldDB" id="A0A806K1K1"/>
<keyword evidence="4 11" id="KW-0378">Hydrolase</keyword>
<evidence type="ECO:0000256" key="3">
    <source>
        <dbReference type="ARBA" id="ARBA00012744"/>
    </source>
</evidence>
<comment type="similarity">
    <text evidence="2 11">Belongs to the glycosyl hydrolase 1 family.</text>
</comment>
<evidence type="ECO:0000256" key="7">
    <source>
        <dbReference type="ARBA" id="ARBA00023295"/>
    </source>
</evidence>
<evidence type="ECO:0000256" key="5">
    <source>
        <dbReference type="ARBA" id="ARBA00023001"/>
    </source>
</evidence>
<reference evidence="12" key="1">
    <citation type="submission" date="2012-03" db="EMBL/GenBank/DDBJ databases">
        <title>Functional metagenomics reveals considerable lignocellulase gene clusters in the gut microbiome of a wood-feeding higher termite.</title>
        <authorList>
            <person name="Liu N."/>
        </authorList>
    </citation>
    <scope>NUCLEOTIDE SEQUENCE</scope>
</reference>
<keyword evidence="6" id="KW-0119">Carbohydrate metabolism</keyword>
<feature type="active site" description="Proton donor" evidence="9">
    <location>
        <position position="166"/>
    </location>
</feature>
<evidence type="ECO:0000256" key="11">
    <source>
        <dbReference type="RuleBase" id="RU361175"/>
    </source>
</evidence>
<feature type="binding site" evidence="10">
    <location>
        <position position="293"/>
    </location>
    <ligand>
        <name>substrate</name>
    </ligand>
</feature>
<evidence type="ECO:0000256" key="9">
    <source>
        <dbReference type="PIRSR" id="PIRSR617736-1"/>
    </source>
</evidence>
<dbReference type="InterPro" id="IPR017853">
    <property type="entry name" value="GH"/>
</dbReference>
<name>A0A806K1K1_9BACT</name>
<dbReference type="InterPro" id="IPR033132">
    <property type="entry name" value="GH_1_N_CS"/>
</dbReference>
<dbReference type="SUPFAM" id="SSF51445">
    <property type="entry name" value="(Trans)glycosidases"/>
    <property type="match status" value="1"/>
</dbReference>
<dbReference type="PRINTS" id="PR00131">
    <property type="entry name" value="GLHYDRLASE1"/>
</dbReference>
<feature type="binding site" evidence="10">
    <location>
        <position position="20"/>
    </location>
    <ligand>
        <name>substrate</name>
    </ligand>
</feature>
<dbReference type="InterPro" id="IPR001360">
    <property type="entry name" value="Glyco_hydro_1"/>
</dbReference>